<evidence type="ECO:0008006" key="4">
    <source>
        <dbReference type="Google" id="ProtNLM"/>
    </source>
</evidence>
<reference evidence="3" key="1">
    <citation type="submission" date="2005-09" db="EMBL/GenBank/DDBJ databases">
        <title>Annotation of the Aspergillus terreus NIH2624 genome.</title>
        <authorList>
            <person name="Birren B.W."/>
            <person name="Lander E.S."/>
            <person name="Galagan J.E."/>
            <person name="Nusbaum C."/>
            <person name="Devon K."/>
            <person name="Henn M."/>
            <person name="Ma L.-J."/>
            <person name="Jaffe D.B."/>
            <person name="Butler J."/>
            <person name="Alvarez P."/>
            <person name="Gnerre S."/>
            <person name="Grabherr M."/>
            <person name="Kleber M."/>
            <person name="Mauceli E.W."/>
            <person name="Brockman W."/>
            <person name="Rounsley S."/>
            <person name="Young S.K."/>
            <person name="LaButti K."/>
            <person name="Pushparaj V."/>
            <person name="DeCaprio D."/>
            <person name="Crawford M."/>
            <person name="Koehrsen M."/>
            <person name="Engels R."/>
            <person name="Montgomery P."/>
            <person name="Pearson M."/>
            <person name="Howarth C."/>
            <person name="Larson L."/>
            <person name="Luoma S."/>
            <person name="White J."/>
            <person name="Alvarado L."/>
            <person name="Kodira C.D."/>
            <person name="Zeng Q."/>
            <person name="Oleary S."/>
            <person name="Yandava C."/>
            <person name="Denning D.W."/>
            <person name="Nierman W.C."/>
            <person name="Milne T."/>
            <person name="Madden K."/>
        </authorList>
    </citation>
    <scope>NUCLEOTIDE SEQUENCE [LARGE SCALE GENOMIC DNA]</scope>
    <source>
        <strain evidence="3">NIH 2624 / FGSC A1156</strain>
    </source>
</reference>
<dbReference type="VEuPathDB" id="FungiDB:ATEG_02632"/>
<organism evidence="2 3">
    <name type="scientific">Aspergillus terreus (strain NIH 2624 / FGSC A1156)</name>
    <dbReference type="NCBI Taxonomy" id="341663"/>
    <lineage>
        <taxon>Eukaryota</taxon>
        <taxon>Fungi</taxon>
        <taxon>Dikarya</taxon>
        <taxon>Ascomycota</taxon>
        <taxon>Pezizomycotina</taxon>
        <taxon>Eurotiomycetes</taxon>
        <taxon>Eurotiomycetidae</taxon>
        <taxon>Eurotiales</taxon>
        <taxon>Aspergillaceae</taxon>
        <taxon>Aspergillus</taxon>
        <taxon>Aspergillus subgen. Circumdati</taxon>
    </lineage>
</organism>
<sequence length="186" mass="20440">MATTPPSTPPGYSGRLDRDMRLRILTLRDVGFTYQQIVGHLGGITYRQVQYTCQAQTATPRKARGQPSKVTSEQVDEVIKLMNSSKGGRQMSYRKIINELNLGVSPNSLARALQKRGIFKGNRRRSTGTREKESVRSESGNSSSSQNVPCAPSRPEVAQIDTSAHVYQGPTPHGLQGYNPREAPLA</sequence>
<dbReference type="EMBL" id="CH476596">
    <property type="protein sequence ID" value="EAU37594.1"/>
    <property type="molecule type" value="Genomic_DNA"/>
</dbReference>
<feature type="region of interest" description="Disordered" evidence="1">
    <location>
        <begin position="115"/>
        <end position="186"/>
    </location>
</feature>
<evidence type="ECO:0000313" key="2">
    <source>
        <dbReference type="EMBL" id="EAU37594.1"/>
    </source>
</evidence>
<accession>Q0CUK2</accession>
<dbReference type="Proteomes" id="UP000007963">
    <property type="component" value="Unassembled WGS sequence"/>
</dbReference>
<dbReference type="OrthoDB" id="4890185at2759"/>
<name>Q0CUK2_ASPTN</name>
<dbReference type="AlphaFoldDB" id="Q0CUK2"/>
<proteinExistence type="predicted"/>
<dbReference type="eggNOG" id="ENOG502QUTZ">
    <property type="taxonomic scope" value="Eukaryota"/>
</dbReference>
<dbReference type="RefSeq" id="XP_001211810.1">
    <property type="nucleotide sequence ID" value="XM_001211810.1"/>
</dbReference>
<evidence type="ECO:0000256" key="1">
    <source>
        <dbReference type="SAM" id="MobiDB-lite"/>
    </source>
</evidence>
<protein>
    <recommendedName>
        <fullName evidence="4">Transposase Tc1-like domain-containing protein</fullName>
    </recommendedName>
</protein>
<dbReference type="STRING" id="341663.Q0CUK2"/>
<dbReference type="GeneID" id="4317156"/>
<gene>
    <name evidence="2" type="ORF">ATEG_02632</name>
</gene>
<evidence type="ECO:0000313" key="3">
    <source>
        <dbReference type="Proteomes" id="UP000007963"/>
    </source>
</evidence>
<dbReference type="HOGENOM" id="CLU_1454101_0_0_1"/>
<feature type="compositionally biased region" description="Basic residues" evidence="1">
    <location>
        <begin position="115"/>
        <end position="127"/>
    </location>
</feature>